<dbReference type="EMBL" id="FNUT01000012">
    <property type="protein sequence ID" value="SEG66506.1"/>
    <property type="molecule type" value="Genomic_DNA"/>
</dbReference>
<accession>A0A1H6C2B8</accession>
<reference evidence="2" key="1">
    <citation type="submission" date="2016-10" db="EMBL/GenBank/DDBJ databases">
        <authorList>
            <person name="Varghese N."/>
            <person name="Submissions S."/>
        </authorList>
    </citation>
    <scope>NUCLEOTIDE SEQUENCE [LARGE SCALE GENOMIC DNA]</scope>
    <source>
        <strain evidence="2">DSM 22361</strain>
    </source>
</reference>
<keyword evidence="2" id="KW-1185">Reference proteome</keyword>
<name>A0A1H6C2B8_9SPHI</name>
<dbReference type="Proteomes" id="UP000236731">
    <property type="component" value="Unassembled WGS sequence"/>
</dbReference>
<evidence type="ECO:0000313" key="2">
    <source>
        <dbReference type="Proteomes" id="UP000236731"/>
    </source>
</evidence>
<organism evidence="1 2">
    <name type="scientific">Sphingobacterium lactis</name>
    <dbReference type="NCBI Taxonomy" id="797291"/>
    <lineage>
        <taxon>Bacteria</taxon>
        <taxon>Pseudomonadati</taxon>
        <taxon>Bacteroidota</taxon>
        <taxon>Sphingobacteriia</taxon>
        <taxon>Sphingobacteriales</taxon>
        <taxon>Sphingobacteriaceae</taxon>
        <taxon>Sphingobacterium</taxon>
    </lineage>
</organism>
<gene>
    <name evidence="1" type="ORF">SAMN05421877_112116</name>
</gene>
<evidence type="ECO:0000313" key="1">
    <source>
        <dbReference type="EMBL" id="SEG66506.1"/>
    </source>
</evidence>
<sequence length="94" mass="10227">MITGDFEKFFKSLQAQNQPFTFEVFGEFAASILNFYVGSGLILLADKLEGAELLVKSFNAGLGNVITSADQKEIAVSVAQDPTLNYQLIQSIFG</sequence>
<protein>
    <submittedName>
        <fullName evidence="1">Uncharacterized protein</fullName>
    </submittedName>
</protein>
<dbReference type="AlphaFoldDB" id="A0A1H6C2B8"/>
<proteinExistence type="predicted"/>